<accession>A0ABD3V162</accession>
<gene>
    <name evidence="1" type="ORF">ACJMK2_014468</name>
</gene>
<protein>
    <submittedName>
        <fullName evidence="1">Uncharacterized protein</fullName>
    </submittedName>
</protein>
<dbReference type="Proteomes" id="UP001634394">
    <property type="component" value="Unassembled WGS sequence"/>
</dbReference>
<proteinExistence type="predicted"/>
<evidence type="ECO:0000313" key="1">
    <source>
        <dbReference type="EMBL" id="KAL3855252.1"/>
    </source>
</evidence>
<reference evidence="1 2" key="1">
    <citation type="submission" date="2024-11" db="EMBL/GenBank/DDBJ databases">
        <title>Chromosome-level genome assembly of the freshwater bivalve Anodonta woodiana.</title>
        <authorList>
            <person name="Chen X."/>
        </authorList>
    </citation>
    <scope>NUCLEOTIDE SEQUENCE [LARGE SCALE GENOMIC DNA]</scope>
    <source>
        <strain evidence="1">MN2024</strain>
        <tissue evidence="1">Gills</tissue>
    </source>
</reference>
<sequence length="149" mass="17132">MTAREIAHTYGYNAMETILSQHTCNLVDDGYELGTYQPLHVEFLKRKHGLIPDTLVAYKNTFHPNQTDPEKTIAPILQNIFNELSTSESRCKYVRDKVADSLNIVNHAAARQIKKCHFSPRFLQGNHQCLYRGINVTLYACEHRLVKTK</sequence>
<evidence type="ECO:0000313" key="2">
    <source>
        <dbReference type="Proteomes" id="UP001634394"/>
    </source>
</evidence>
<keyword evidence="2" id="KW-1185">Reference proteome</keyword>
<dbReference type="AlphaFoldDB" id="A0ABD3V162"/>
<name>A0ABD3V162_SINWO</name>
<organism evidence="1 2">
    <name type="scientific">Sinanodonta woodiana</name>
    <name type="common">Chinese pond mussel</name>
    <name type="synonym">Anodonta woodiana</name>
    <dbReference type="NCBI Taxonomy" id="1069815"/>
    <lineage>
        <taxon>Eukaryota</taxon>
        <taxon>Metazoa</taxon>
        <taxon>Spiralia</taxon>
        <taxon>Lophotrochozoa</taxon>
        <taxon>Mollusca</taxon>
        <taxon>Bivalvia</taxon>
        <taxon>Autobranchia</taxon>
        <taxon>Heteroconchia</taxon>
        <taxon>Palaeoheterodonta</taxon>
        <taxon>Unionida</taxon>
        <taxon>Unionoidea</taxon>
        <taxon>Unionidae</taxon>
        <taxon>Unioninae</taxon>
        <taxon>Sinanodonta</taxon>
    </lineage>
</organism>
<comment type="caution">
    <text evidence="1">The sequence shown here is derived from an EMBL/GenBank/DDBJ whole genome shotgun (WGS) entry which is preliminary data.</text>
</comment>
<dbReference type="EMBL" id="JBJQND010000014">
    <property type="protein sequence ID" value="KAL3855252.1"/>
    <property type="molecule type" value="Genomic_DNA"/>
</dbReference>